<name>A0AAQ3MVL6_VIGMU</name>
<evidence type="ECO:0000313" key="3">
    <source>
        <dbReference type="Proteomes" id="UP001374535"/>
    </source>
</evidence>
<sequence>MTSKGQRQVGGPKFSAGLLLNTQEGSSLQGLKNIMASSDSEEHAKTSSPQHGKEKEEASSKEEDEESSEEEAEDDDLPPPITKTNGQRDITLARKNHIIVTRWRRQAWPQVSMHSAAQVADTNEFNEREKPNGGGKVLVMKRLRWIPRNGLINPSTKEKVPNHETRTKSEPRHESEVRRKWEWAQEAPVNLSAASAASGSRRRWARGLHAPATLAAHGGADFWLCDHRCWADLSALSTTPTGDGDGDSGGGRTAVAVQLERRCTAEKAAKAVVLDYSKKRLLGAGGGHDGGRRQTAKIAEADQTSSNTMFHQVDSDDLTIAVNFWWRSNMMSCMLEHMDAYYLRRILRSHLLGKYIPEERKRLSGLGVIDIASVRREGLGACMDNGEEIGRLSSCGSFDGLFLRLLDCRSSSSSFPY</sequence>
<evidence type="ECO:0000313" key="2">
    <source>
        <dbReference type="EMBL" id="WVY97985.1"/>
    </source>
</evidence>
<keyword evidence="3" id="KW-1185">Reference proteome</keyword>
<dbReference type="Proteomes" id="UP001374535">
    <property type="component" value="Chromosome 9"/>
</dbReference>
<accession>A0AAQ3MVL6</accession>
<feature type="compositionally biased region" description="Acidic residues" evidence="1">
    <location>
        <begin position="62"/>
        <end position="77"/>
    </location>
</feature>
<feature type="compositionally biased region" description="Basic and acidic residues" evidence="1">
    <location>
        <begin position="40"/>
        <end position="61"/>
    </location>
</feature>
<organism evidence="2 3">
    <name type="scientific">Vigna mungo</name>
    <name type="common">Black gram</name>
    <name type="synonym">Phaseolus mungo</name>
    <dbReference type="NCBI Taxonomy" id="3915"/>
    <lineage>
        <taxon>Eukaryota</taxon>
        <taxon>Viridiplantae</taxon>
        <taxon>Streptophyta</taxon>
        <taxon>Embryophyta</taxon>
        <taxon>Tracheophyta</taxon>
        <taxon>Spermatophyta</taxon>
        <taxon>Magnoliopsida</taxon>
        <taxon>eudicotyledons</taxon>
        <taxon>Gunneridae</taxon>
        <taxon>Pentapetalae</taxon>
        <taxon>rosids</taxon>
        <taxon>fabids</taxon>
        <taxon>Fabales</taxon>
        <taxon>Fabaceae</taxon>
        <taxon>Papilionoideae</taxon>
        <taxon>50 kb inversion clade</taxon>
        <taxon>NPAAA clade</taxon>
        <taxon>indigoferoid/millettioid clade</taxon>
        <taxon>Phaseoleae</taxon>
        <taxon>Vigna</taxon>
    </lineage>
</organism>
<proteinExistence type="predicted"/>
<dbReference type="AlphaFoldDB" id="A0AAQ3MVL6"/>
<dbReference type="EMBL" id="CP144692">
    <property type="protein sequence ID" value="WVY97985.1"/>
    <property type="molecule type" value="Genomic_DNA"/>
</dbReference>
<gene>
    <name evidence="2" type="ORF">V8G54_030136</name>
</gene>
<feature type="region of interest" description="Disordered" evidence="1">
    <location>
        <begin position="151"/>
        <end position="179"/>
    </location>
</feature>
<feature type="compositionally biased region" description="Polar residues" evidence="1">
    <location>
        <begin position="20"/>
        <end position="38"/>
    </location>
</feature>
<reference evidence="2 3" key="1">
    <citation type="journal article" date="2023" name="Life. Sci Alliance">
        <title>Evolutionary insights into 3D genome organization and epigenetic landscape of Vigna mungo.</title>
        <authorList>
            <person name="Junaid A."/>
            <person name="Singh B."/>
            <person name="Bhatia S."/>
        </authorList>
    </citation>
    <scope>NUCLEOTIDE SEQUENCE [LARGE SCALE GENOMIC DNA]</scope>
    <source>
        <strain evidence="2">Urdbean</strain>
    </source>
</reference>
<evidence type="ECO:0000256" key="1">
    <source>
        <dbReference type="SAM" id="MobiDB-lite"/>
    </source>
</evidence>
<protein>
    <submittedName>
        <fullName evidence="2">Uncharacterized protein</fullName>
    </submittedName>
</protein>
<feature type="region of interest" description="Disordered" evidence="1">
    <location>
        <begin position="1"/>
        <end position="89"/>
    </location>
</feature>
<feature type="compositionally biased region" description="Basic and acidic residues" evidence="1">
    <location>
        <begin position="156"/>
        <end position="179"/>
    </location>
</feature>